<evidence type="ECO:0000256" key="1">
    <source>
        <dbReference type="SAM" id="MobiDB-lite"/>
    </source>
</evidence>
<reference evidence="2" key="1">
    <citation type="journal article" date="2022" name="bioRxiv">
        <title>Sequencing and chromosome-scale assembly of the giantPleurodeles waltlgenome.</title>
        <authorList>
            <person name="Brown T."/>
            <person name="Elewa A."/>
            <person name="Iarovenko S."/>
            <person name="Subramanian E."/>
            <person name="Araus A.J."/>
            <person name="Petzold A."/>
            <person name="Susuki M."/>
            <person name="Suzuki K.-i.T."/>
            <person name="Hayashi T."/>
            <person name="Toyoda A."/>
            <person name="Oliveira C."/>
            <person name="Osipova E."/>
            <person name="Leigh N.D."/>
            <person name="Simon A."/>
            <person name="Yun M.H."/>
        </authorList>
    </citation>
    <scope>NUCLEOTIDE SEQUENCE</scope>
    <source>
        <strain evidence="2">20211129_DDA</strain>
        <tissue evidence="2">Liver</tissue>
    </source>
</reference>
<dbReference type="Proteomes" id="UP001066276">
    <property type="component" value="Chromosome 2_2"/>
</dbReference>
<organism evidence="2 3">
    <name type="scientific">Pleurodeles waltl</name>
    <name type="common">Iberian ribbed newt</name>
    <dbReference type="NCBI Taxonomy" id="8319"/>
    <lineage>
        <taxon>Eukaryota</taxon>
        <taxon>Metazoa</taxon>
        <taxon>Chordata</taxon>
        <taxon>Craniata</taxon>
        <taxon>Vertebrata</taxon>
        <taxon>Euteleostomi</taxon>
        <taxon>Amphibia</taxon>
        <taxon>Batrachia</taxon>
        <taxon>Caudata</taxon>
        <taxon>Salamandroidea</taxon>
        <taxon>Salamandridae</taxon>
        <taxon>Pleurodelinae</taxon>
        <taxon>Pleurodeles</taxon>
    </lineage>
</organism>
<name>A0AAV7UTT1_PLEWA</name>
<accession>A0AAV7UTT1</accession>
<evidence type="ECO:0000313" key="2">
    <source>
        <dbReference type="EMBL" id="KAJ1191804.1"/>
    </source>
</evidence>
<dbReference type="EMBL" id="JANPWB010000004">
    <property type="protein sequence ID" value="KAJ1191804.1"/>
    <property type="molecule type" value="Genomic_DNA"/>
</dbReference>
<dbReference type="AlphaFoldDB" id="A0AAV7UTT1"/>
<feature type="region of interest" description="Disordered" evidence="1">
    <location>
        <begin position="59"/>
        <end position="80"/>
    </location>
</feature>
<protein>
    <submittedName>
        <fullName evidence="2">Uncharacterized protein</fullName>
    </submittedName>
</protein>
<sequence length="80" mass="9234">MSAAQWPTVIRFLHYRDRDMVLKEIRSLAEVRVDTRLRVVADGTMHFFATPEEAWHWTENPDSGAAHRMRSVPLGGRGSR</sequence>
<keyword evidence="3" id="KW-1185">Reference proteome</keyword>
<comment type="caution">
    <text evidence="2">The sequence shown here is derived from an EMBL/GenBank/DDBJ whole genome shotgun (WGS) entry which is preliminary data.</text>
</comment>
<gene>
    <name evidence="2" type="ORF">NDU88_001119</name>
</gene>
<proteinExistence type="predicted"/>
<evidence type="ECO:0000313" key="3">
    <source>
        <dbReference type="Proteomes" id="UP001066276"/>
    </source>
</evidence>